<dbReference type="SMART" id="SM00356">
    <property type="entry name" value="ZnF_C3H1"/>
    <property type="match status" value="1"/>
</dbReference>
<sequence>PERIWFSPPLLLLTQKHVLLFFFFNLNPFRPCTPHLRANPFIPTLGSRDPQNNPVPSALARGGTRTRALEVPLPSRSATPLAPPRRPCARAAATPRGARAPPPLPPPPSFPQRSVSGAVAVTRRQRRGRGGPAGGRWEMAEYLASIFGTEKDKVNCSFYFKIGACRHGDRCSRLHNKPTFSQEAMLL</sequence>
<feature type="signal peptide" evidence="2">
    <location>
        <begin position="1"/>
        <end position="20"/>
    </location>
</feature>
<reference evidence="4" key="1">
    <citation type="submission" date="2019-10" db="EMBL/GenBank/DDBJ databases">
        <title>Corvus moneduloides (New Caledonian crow) genome, bCorMon1, primary haplotype.</title>
        <authorList>
            <person name="Rutz C."/>
            <person name="Fungtammasan C."/>
            <person name="Mountcastle J."/>
            <person name="Formenti G."/>
            <person name="Chow W."/>
            <person name="Howe K."/>
            <person name="Steele M.P."/>
            <person name="Fernandes J."/>
            <person name="Gilbert M.T.P."/>
            <person name="Fedrigo O."/>
            <person name="Jarvis E.D."/>
            <person name="Gemmell N."/>
        </authorList>
    </citation>
    <scope>NUCLEOTIDE SEQUENCE [LARGE SCALE GENOMIC DNA]</scope>
</reference>
<dbReference type="PROSITE" id="PS50103">
    <property type="entry name" value="ZF_C3H1"/>
    <property type="match status" value="1"/>
</dbReference>
<keyword evidence="2" id="KW-0732">Signal</keyword>
<dbReference type="Pfam" id="PF00642">
    <property type="entry name" value="zf-CCCH"/>
    <property type="match status" value="1"/>
</dbReference>
<dbReference type="GO" id="GO:0003723">
    <property type="term" value="F:RNA binding"/>
    <property type="evidence" value="ECO:0007669"/>
    <property type="project" value="InterPro"/>
</dbReference>
<evidence type="ECO:0000313" key="3">
    <source>
        <dbReference type="Ensembl" id="ENSCMUP00000028969.1"/>
    </source>
</evidence>
<accession>A0A8U7MTL8</accession>
<proteinExistence type="predicted"/>
<reference evidence="3" key="2">
    <citation type="submission" date="2025-08" db="UniProtKB">
        <authorList>
            <consortium name="Ensembl"/>
        </authorList>
    </citation>
    <scope>IDENTIFICATION</scope>
</reference>
<organism evidence="3 4">
    <name type="scientific">Corvus moneduloides</name>
    <name type="common">New Caledonian crow</name>
    <dbReference type="NCBI Taxonomy" id="1196302"/>
    <lineage>
        <taxon>Eukaryota</taxon>
        <taxon>Metazoa</taxon>
        <taxon>Chordata</taxon>
        <taxon>Craniata</taxon>
        <taxon>Vertebrata</taxon>
        <taxon>Euteleostomi</taxon>
        <taxon>Archelosauria</taxon>
        <taxon>Archosauria</taxon>
        <taxon>Dinosauria</taxon>
        <taxon>Saurischia</taxon>
        <taxon>Theropoda</taxon>
        <taxon>Coelurosauria</taxon>
        <taxon>Aves</taxon>
        <taxon>Neognathae</taxon>
        <taxon>Neoaves</taxon>
        <taxon>Telluraves</taxon>
        <taxon>Australaves</taxon>
        <taxon>Passeriformes</taxon>
        <taxon>Corvoidea</taxon>
        <taxon>Corvidae</taxon>
        <taxon>Corvus</taxon>
    </lineage>
</organism>
<feature type="compositionally biased region" description="Pro residues" evidence="1">
    <location>
        <begin position="100"/>
        <end position="110"/>
    </location>
</feature>
<feature type="compositionally biased region" description="Low complexity" evidence="1">
    <location>
        <begin position="89"/>
        <end position="99"/>
    </location>
</feature>
<protein>
    <submittedName>
        <fullName evidence="3">U2 small nuclear RNA auxiliary factor 1</fullName>
    </submittedName>
</protein>
<dbReference type="PRINTS" id="PR01848">
    <property type="entry name" value="U2AUXFACTOR"/>
</dbReference>
<dbReference type="GO" id="GO:0089701">
    <property type="term" value="C:U2AF complex"/>
    <property type="evidence" value="ECO:0007669"/>
    <property type="project" value="InterPro"/>
</dbReference>
<evidence type="ECO:0000313" key="4">
    <source>
        <dbReference type="Proteomes" id="UP000694553"/>
    </source>
</evidence>
<dbReference type="Ensembl" id="ENSCMUT00000033762.1">
    <property type="protein sequence ID" value="ENSCMUP00000028969.1"/>
    <property type="gene ID" value="ENSCMUG00000010333.2"/>
</dbReference>
<keyword evidence="4" id="KW-1185">Reference proteome</keyword>
<feature type="region of interest" description="Disordered" evidence="1">
    <location>
        <begin position="44"/>
        <end position="63"/>
    </location>
</feature>
<dbReference type="PANTHER" id="PTHR12620">
    <property type="entry name" value="U2 SNRNP AUXILIARY FACTOR, SMALL SUBUNIT"/>
    <property type="match status" value="1"/>
</dbReference>
<evidence type="ECO:0000256" key="1">
    <source>
        <dbReference type="SAM" id="MobiDB-lite"/>
    </source>
</evidence>
<gene>
    <name evidence="3" type="primary">U2AF1</name>
</gene>
<reference evidence="3" key="3">
    <citation type="submission" date="2025-09" db="UniProtKB">
        <authorList>
            <consortium name="Ensembl"/>
        </authorList>
    </citation>
    <scope>IDENTIFICATION</scope>
</reference>
<feature type="chain" id="PRO_5043725440" evidence="2">
    <location>
        <begin position="21"/>
        <end position="187"/>
    </location>
</feature>
<dbReference type="InterPro" id="IPR009145">
    <property type="entry name" value="U2AF_small"/>
</dbReference>
<dbReference type="AlphaFoldDB" id="A0A8U7MTL8"/>
<dbReference type="GO" id="GO:0000398">
    <property type="term" value="P:mRNA splicing, via spliceosome"/>
    <property type="evidence" value="ECO:0007669"/>
    <property type="project" value="InterPro"/>
</dbReference>
<evidence type="ECO:0000256" key="2">
    <source>
        <dbReference type="SAM" id="SignalP"/>
    </source>
</evidence>
<name>A0A8U7MTL8_CORMO</name>
<dbReference type="InterPro" id="IPR000571">
    <property type="entry name" value="Znf_CCCH"/>
</dbReference>
<dbReference type="GO" id="GO:0046872">
    <property type="term" value="F:metal ion binding"/>
    <property type="evidence" value="ECO:0007669"/>
    <property type="project" value="InterPro"/>
</dbReference>
<feature type="region of interest" description="Disordered" evidence="1">
    <location>
        <begin position="73"/>
        <end position="117"/>
    </location>
</feature>
<dbReference type="Proteomes" id="UP000694553">
    <property type="component" value="Unassembled WGS sequence"/>
</dbReference>